<gene>
    <name evidence="1" type="ORF">BO72DRAFT_524676</name>
</gene>
<dbReference type="OrthoDB" id="4177740at2759"/>
<sequence length="332" mass="38045">MSAILRKTVRIIKHLPRRFPRAPGKDDLDSQREEVLSKLWVTYKATRAMDLDQVLIDPEQLARLSILTLPLDLTGDTDANRVVPPALNPASYFVPLTDDYIREHPVDLSDSVTAEWFNDKAKALDPEFRGFGNEPMSSYDAADQLSRCLRIEMSSSRLNCEEETQKLTWLNKWRVTGWSNLEQVFEGKELIPGIEIMWYLEALYVCRVRPLPPHVKAILSHSDVDNAERNLLKAELEVIVALMYSRWSVESVFDMIVPVLLVSFIGRKVRCLIAIHDGTQLRISKSPLYSVANDEVWQYVVRYMGGRINEKLQTQRLPLTGVVENHIQNAKT</sequence>
<dbReference type="GeneID" id="63867230"/>
<keyword evidence="2" id="KW-1185">Reference proteome</keyword>
<dbReference type="AlphaFoldDB" id="A0A8G1W368"/>
<dbReference type="EMBL" id="KZ824626">
    <property type="protein sequence ID" value="RAK81226.1"/>
    <property type="molecule type" value="Genomic_DNA"/>
</dbReference>
<evidence type="ECO:0000313" key="2">
    <source>
        <dbReference type="Proteomes" id="UP000249789"/>
    </source>
</evidence>
<proteinExistence type="predicted"/>
<protein>
    <submittedName>
        <fullName evidence="1">Uncharacterized protein</fullName>
    </submittedName>
</protein>
<name>A0A8G1W368_9EURO</name>
<dbReference type="Proteomes" id="UP000249789">
    <property type="component" value="Unassembled WGS sequence"/>
</dbReference>
<accession>A0A8G1W368</accession>
<organism evidence="1 2">
    <name type="scientific">Aspergillus fijiensis CBS 313.89</name>
    <dbReference type="NCBI Taxonomy" id="1448319"/>
    <lineage>
        <taxon>Eukaryota</taxon>
        <taxon>Fungi</taxon>
        <taxon>Dikarya</taxon>
        <taxon>Ascomycota</taxon>
        <taxon>Pezizomycotina</taxon>
        <taxon>Eurotiomycetes</taxon>
        <taxon>Eurotiomycetidae</taxon>
        <taxon>Eurotiales</taxon>
        <taxon>Aspergillaceae</taxon>
        <taxon>Aspergillus</taxon>
    </lineage>
</organism>
<reference evidence="1 2" key="1">
    <citation type="submission" date="2018-02" db="EMBL/GenBank/DDBJ databases">
        <title>The genomes of Aspergillus section Nigri reveals drivers in fungal speciation.</title>
        <authorList>
            <consortium name="DOE Joint Genome Institute"/>
            <person name="Vesth T.C."/>
            <person name="Nybo J."/>
            <person name="Theobald S."/>
            <person name="Brandl J."/>
            <person name="Frisvad J.C."/>
            <person name="Nielsen K.F."/>
            <person name="Lyhne E.K."/>
            <person name="Kogle M.E."/>
            <person name="Kuo A."/>
            <person name="Riley R."/>
            <person name="Clum A."/>
            <person name="Nolan M."/>
            <person name="Lipzen A."/>
            <person name="Salamov A."/>
            <person name="Henrissat B."/>
            <person name="Wiebenga A."/>
            <person name="De vries R.P."/>
            <person name="Grigoriev I.V."/>
            <person name="Mortensen U.H."/>
            <person name="Andersen M.R."/>
            <person name="Baker S.E."/>
        </authorList>
    </citation>
    <scope>NUCLEOTIDE SEQUENCE [LARGE SCALE GENOMIC DNA]</scope>
    <source>
        <strain evidence="1 2">CBS 313.89</strain>
    </source>
</reference>
<evidence type="ECO:0000313" key="1">
    <source>
        <dbReference type="EMBL" id="RAK81226.1"/>
    </source>
</evidence>
<dbReference type="VEuPathDB" id="FungiDB:BO72DRAFT_524676"/>
<dbReference type="RefSeq" id="XP_040805236.1">
    <property type="nucleotide sequence ID" value="XM_040949895.1"/>
</dbReference>